<feature type="transmembrane region" description="Helical" evidence="2">
    <location>
        <begin position="196"/>
        <end position="216"/>
    </location>
</feature>
<evidence type="ECO:0000313" key="3">
    <source>
        <dbReference type="EMBL" id="MBM2623267.1"/>
    </source>
</evidence>
<keyword evidence="4" id="KW-1185">Reference proteome</keyword>
<keyword evidence="2" id="KW-0472">Membrane</keyword>
<name>A0ABS2ATR8_9ACTN</name>
<feature type="transmembrane region" description="Helical" evidence="2">
    <location>
        <begin position="137"/>
        <end position="155"/>
    </location>
</feature>
<feature type="transmembrane region" description="Helical" evidence="2">
    <location>
        <begin position="167"/>
        <end position="189"/>
    </location>
</feature>
<evidence type="ECO:0000313" key="4">
    <source>
        <dbReference type="Proteomes" id="UP000632138"/>
    </source>
</evidence>
<evidence type="ECO:0000256" key="1">
    <source>
        <dbReference type="SAM" id="MobiDB-lite"/>
    </source>
</evidence>
<gene>
    <name evidence="3" type="ORF">JIG36_48000</name>
</gene>
<sequence>MASTLPCVPVGSVRVWARHRLECITAALAAALGVAYLLLPPMGSDLAAQQARADFFATHGYTPMDLRWYAGVDQLGYSLISQPVMALLGVRLTGALSLLAAAVLFALLLRRTAAPRPWLGAVVGTVGIAGNLVSGRVTYGLGVALALAALVALTTRHRTWLAPLLTVPAAATSPVAALFLGLAGVALAVSRKSRRAGLLIAVPAALPLALSALLFGDGGWMNISRTDTVKAVVASLAVALLVPRRPVRIGAVLSALGVLAAALIHTPVGLNATRLAVMFTLPLLAAYAALPRFSRTAPVSADSHTSPVSADPRTTPVSADSHTSPVSADPHSPPVSTDSRPSPVSTDSRTSSASTDSHASPVSAREPRSPAPITAGDPVPEPTAPHRTTARPLPIWAVLALLVVACWWQPPVVTGDIRDIGNPTADAAYFRPLLDRLAQERLTGRVEIPATRDYWEAAHMADIPLARGWLRQADIDRNPLFFTTIPGATGTGVPLTADTYRAWLDELAVQFVAVPDTELTWSGRPEAALVTAGLPYLTEIWSSPDWHLYSVTNPRPLIAEPATLVRQDAASVTFEAPTAGDVPVRIRWNRWLSVGSGATLTRQGDWTVVRVPAPGTYTVTS</sequence>
<proteinExistence type="predicted"/>
<accession>A0ABS2ATR8</accession>
<organism evidence="3 4">
    <name type="scientific">Paractinoplanes ovalisporus</name>
    <dbReference type="NCBI Taxonomy" id="2810368"/>
    <lineage>
        <taxon>Bacteria</taxon>
        <taxon>Bacillati</taxon>
        <taxon>Actinomycetota</taxon>
        <taxon>Actinomycetes</taxon>
        <taxon>Micromonosporales</taxon>
        <taxon>Micromonosporaceae</taxon>
        <taxon>Paractinoplanes</taxon>
    </lineage>
</organism>
<evidence type="ECO:0008006" key="5">
    <source>
        <dbReference type="Google" id="ProtNLM"/>
    </source>
</evidence>
<feature type="transmembrane region" description="Helical" evidence="2">
    <location>
        <begin position="84"/>
        <end position="109"/>
    </location>
</feature>
<feature type="transmembrane region" description="Helical" evidence="2">
    <location>
        <begin position="21"/>
        <end position="39"/>
    </location>
</feature>
<feature type="transmembrane region" description="Helical" evidence="2">
    <location>
        <begin position="222"/>
        <end position="242"/>
    </location>
</feature>
<feature type="compositionally biased region" description="Polar residues" evidence="1">
    <location>
        <begin position="315"/>
        <end position="326"/>
    </location>
</feature>
<feature type="transmembrane region" description="Helical" evidence="2">
    <location>
        <begin position="249"/>
        <end position="266"/>
    </location>
</feature>
<feature type="region of interest" description="Disordered" evidence="1">
    <location>
        <begin position="298"/>
        <end position="388"/>
    </location>
</feature>
<comment type="caution">
    <text evidence="3">The sequence shown here is derived from an EMBL/GenBank/DDBJ whole genome shotgun (WGS) entry which is preliminary data.</text>
</comment>
<dbReference type="Proteomes" id="UP000632138">
    <property type="component" value="Unassembled WGS sequence"/>
</dbReference>
<protein>
    <recommendedName>
        <fullName evidence="5">Integral membrane protein</fullName>
    </recommendedName>
</protein>
<keyword evidence="2" id="KW-1133">Transmembrane helix</keyword>
<reference evidence="3 4" key="1">
    <citation type="submission" date="2021-01" db="EMBL/GenBank/DDBJ databases">
        <title>Actinoplanes sp. nov. LDG1-06 isolated from lichen.</title>
        <authorList>
            <person name="Saeng-In P."/>
            <person name="Phongsopitanun W."/>
            <person name="Kanchanasin P."/>
            <person name="Yuki M."/>
            <person name="Kudo T."/>
            <person name="Ohkuma M."/>
            <person name="Tanasupawat S."/>
        </authorList>
    </citation>
    <scope>NUCLEOTIDE SEQUENCE [LARGE SCALE GENOMIC DNA]</scope>
    <source>
        <strain evidence="3 4">LDG1-06</strain>
    </source>
</reference>
<dbReference type="EMBL" id="JAENHP010000033">
    <property type="protein sequence ID" value="MBM2623267.1"/>
    <property type="molecule type" value="Genomic_DNA"/>
</dbReference>
<evidence type="ECO:0000256" key="2">
    <source>
        <dbReference type="SAM" id="Phobius"/>
    </source>
</evidence>
<feature type="compositionally biased region" description="Low complexity" evidence="1">
    <location>
        <begin position="334"/>
        <end position="363"/>
    </location>
</feature>
<keyword evidence="2" id="KW-0812">Transmembrane</keyword>